<accession>A0A845AK69</accession>
<dbReference type="PANTHER" id="PTHR11731">
    <property type="entry name" value="PROTEASE FAMILY S9B,C DIPEPTIDYL-PEPTIDASE IV-RELATED"/>
    <property type="match status" value="1"/>
</dbReference>
<keyword evidence="4" id="KW-1185">Reference proteome</keyword>
<dbReference type="GO" id="GO:0008236">
    <property type="term" value="F:serine-type peptidase activity"/>
    <property type="evidence" value="ECO:0007669"/>
    <property type="project" value="InterPro"/>
</dbReference>
<dbReference type="GO" id="GO:0006508">
    <property type="term" value="P:proteolysis"/>
    <property type="evidence" value="ECO:0007669"/>
    <property type="project" value="InterPro"/>
</dbReference>
<dbReference type="Gene3D" id="2.120.10.30">
    <property type="entry name" value="TolB, C-terminal domain"/>
    <property type="match status" value="2"/>
</dbReference>
<comment type="caution">
    <text evidence="3">The sequence shown here is derived from an EMBL/GenBank/DDBJ whole genome shotgun (WGS) entry which is preliminary data.</text>
</comment>
<organism evidence="3 4">
    <name type="scientific">Qipengyuania algicida</name>
    <dbReference type="NCBI Taxonomy" id="1836209"/>
    <lineage>
        <taxon>Bacteria</taxon>
        <taxon>Pseudomonadati</taxon>
        <taxon>Pseudomonadota</taxon>
        <taxon>Alphaproteobacteria</taxon>
        <taxon>Sphingomonadales</taxon>
        <taxon>Erythrobacteraceae</taxon>
        <taxon>Qipengyuania</taxon>
    </lineage>
</organism>
<dbReference type="GO" id="GO:0008239">
    <property type="term" value="F:dipeptidyl-peptidase activity"/>
    <property type="evidence" value="ECO:0007669"/>
    <property type="project" value="TreeGrafter"/>
</dbReference>
<dbReference type="PANTHER" id="PTHR11731:SF193">
    <property type="entry name" value="DIPEPTIDYL PEPTIDASE 9"/>
    <property type="match status" value="1"/>
</dbReference>
<dbReference type="InterPro" id="IPR011659">
    <property type="entry name" value="WD40"/>
</dbReference>
<dbReference type="Gene3D" id="3.40.50.1820">
    <property type="entry name" value="alpha/beta hydrolase"/>
    <property type="match status" value="1"/>
</dbReference>
<dbReference type="InterPro" id="IPR029058">
    <property type="entry name" value="AB_hydrolase_fold"/>
</dbReference>
<dbReference type="SUPFAM" id="SSF82171">
    <property type="entry name" value="DPP6 N-terminal domain-like"/>
    <property type="match status" value="1"/>
</dbReference>
<reference evidence="3 4" key="1">
    <citation type="submission" date="2019-12" db="EMBL/GenBank/DDBJ databases">
        <title>Genomic-based taxomic classification of the family Erythrobacteraceae.</title>
        <authorList>
            <person name="Xu L."/>
        </authorList>
    </citation>
    <scope>NUCLEOTIDE SEQUENCE [LARGE SCALE GENOMIC DNA]</scope>
    <source>
        <strain evidence="3 4">KEMB 9005-328</strain>
    </source>
</reference>
<evidence type="ECO:0000313" key="3">
    <source>
        <dbReference type="EMBL" id="MXP29255.1"/>
    </source>
</evidence>
<dbReference type="OrthoDB" id="1094230at2"/>
<dbReference type="InterPro" id="IPR050278">
    <property type="entry name" value="Serine_Prot_S9B/DPPIV"/>
</dbReference>
<dbReference type="AlphaFoldDB" id="A0A845AK69"/>
<name>A0A845AK69_9SPHN</name>
<dbReference type="Pfam" id="PF00930">
    <property type="entry name" value="DPPIV_N"/>
    <property type="match status" value="1"/>
</dbReference>
<feature type="domain" description="Peptidase S9 prolyl oligopeptidase catalytic" evidence="1">
    <location>
        <begin position="509"/>
        <end position="703"/>
    </location>
</feature>
<dbReference type="InterPro" id="IPR002469">
    <property type="entry name" value="Peptidase_S9B_N"/>
</dbReference>
<dbReference type="Pfam" id="PF07676">
    <property type="entry name" value="PD40"/>
    <property type="match status" value="2"/>
</dbReference>
<dbReference type="EMBL" id="WTYA01000007">
    <property type="protein sequence ID" value="MXP29255.1"/>
    <property type="molecule type" value="Genomic_DNA"/>
</dbReference>
<dbReference type="Pfam" id="PF00326">
    <property type="entry name" value="Peptidase_S9"/>
    <property type="match status" value="1"/>
</dbReference>
<evidence type="ECO:0000313" key="4">
    <source>
        <dbReference type="Proteomes" id="UP000439780"/>
    </source>
</evidence>
<dbReference type="Proteomes" id="UP000439780">
    <property type="component" value="Unassembled WGS sequence"/>
</dbReference>
<protein>
    <submittedName>
        <fullName evidence="3">Prolyl oligopeptidase family serine peptidase</fullName>
    </submittedName>
</protein>
<feature type="domain" description="Dipeptidylpeptidase IV N-terminal" evidence="2">
    <location>
        <begin position="287"/>
        <end position="406"/>
    </location>
</feature>
<dbReference type="InterPro" id="IPR011042">
    <property type="entry name" value="6-blade_b-propeller_TolB-like"/>
</dbReference>
<proteinExistence type="predicted"/>
<dbReference type="InterPro" id="IPR001375">
    <property type="entry name" value="Peptidase_S9_cat"/>
</dbReference>
<gene>
    <name evidence="3" type="ORF">GRI58_10530</name>
</gene>
<evidence type="ECO:0000259" key="1">
    <source>
        <dbReference type="Pfam" id="PF00326"/>
    </source>
</evidence>
<dbReference type="SUPFAM" id="SSF53474">
    <property type="entry name" value="alpha/beta-Hydrolases"/>
    <property type="match status" value="1"/>
</dbReference>
<evidence type="ECO:0000259" key="2">
    <source>
        <dbReference type="Pfam" id="PF00930"/>
    </source>
</evidence>
<sequence length="705" mass="76472">MTSSRSASIRTSSLARTKGLTSLLGAVCIGLAGVSLAGTVPFAVAHAQPADATDSFAQKLAVPFQGGLVGAADAPVFAWQMNQAGVRNIWVAGPDGKGRQRTDYTLDDGIELSGLTLNADGTRLAFVRGGDAEFPDGDLPNTGPALVAPRQTLYVLDTAGNAAPESIGQGHGAAFAPDGQRIAFTREGMIMLWSPSGQAYRIAKVTGEVEELIWSPDGKQILFQEARSGHSLIGLIDLDSQTLRYLGSTLGYASDPAFSPDGSKIAFIQYLEPPAELENSTASFWSLRVVDVASGAVKTVWSAPQGEGSQYYGTRGRNLFWLKSGQLIFPWERTGWLHIYAVPATGAGDARDLTPDANEVENFRPTPDGKAMVYSANPGNLDSRRLFRVDLDGKRTKALTPENQFAFYPVFGGDRLAATVTDATHPAHMMLVDSMTALGLVPQVPSYRQPEVVTFKSDDGVTVHGQLFHGVGKGKRPALIFVHGGPRRQMVPAFSAMYYYSNSYIMNQELAARGYTVLSVNYRSGTNYGRAFREAQGKARAGASEYRDVLAGGKWLAARSDVDAKRVGIWGGSWGGYLTALALARNSDIFAAGVDFHGVHQMVRPVAESFSPEERLRQYQLQWDSSPMGSIAKWRSPVLIIHGDDDRSVPFSQSLLLARELTARGVPFEELAFPNERHDFYRFHDWLVSYRASLAFIDRELGGKK</sequence>